<feature type="domain" description="PAC" evidence="2">
    <location>
        <begin position="209"/>
        <end position="261"/>
    </location>
</feature>
<evidence type="ECO:0008006" key="7">
    <source>
        <dbReference type="Google" id="ProtNLM"/>
    </source>
</evidence>
<dbReference type="Gene3D" id="3.30.450.20">
    <property type="entry name" value="PAS domain"/>
    <property type="match status" value="3"/>
</dbReference>
<accession>A0A920CZ33</accession>
<feature type="domain" description="PAS" evidence="1">
    <location>
        <begin position="137"/>
        <end position="193"/>
    </location>
</feature>
<dbReference type="EMBL" id="BOSE01000007">
    <property type="protein sequence ID" value="GIP18020.1"/>
    <property type="molecule type" value="Genomic_DNA"/>
</dbReference>
<dbReference type="Pfam" id="PF00990">
    <property type="entry name" value="GGDEF"/>
    <property type="match status" value="1"/>
</dbReference>
<dbReference type="FunFam" id="3.20.20.450:FF:000001">
    <property type="entry name" value="Cyclic di-GMP phosphodiesterase yahA"/>
    <property type="match status" value="1"/>
</dbReference>
<comment type="caution">
    <text evidence="5">The sequence shown here is derived from an EMBL/GenBank/DDBJ whole genome shotgun (WGS) entry which is preliminary data.</text>
</comment>
<dbReference type="PROSITE" id="PS50883">
    <property type="entry name" value="EAL"/>
    <property type="match status" value="1"/>
</dbReference>
<dbReference type="Pfam" id="PF13426">
    <property type="entry name" value="PAS_9"/>
    <property type="match status" value="2"/>
</dbReference>
<evidence type="ECO:0000259" key="2">
    <source>
        <dbReference type="PROSITE" id="PS50113"/>
    </source>
</evidence>
<organism evidence="5 6">
    <name type="scientific">Paenibacillus montaniterrae</name>
    <dbReference type="NCBI Taxonomy" id="429341"/>
    <lineage>
        <taxon>Bacteria</taxon>
        <taxon>Bacillati</taxon>
        <taxon>Bacillota</taxon>
        <taxon>Bacilli</taxon>
        <taxon>Bacillales</taxon>
        <taxon>Paenibacillaceae</taxon>
        <taxon>Paenibacillus</taxon>
    </lineage>
</organism>
<evidence type="ECO:0000259" key="3">
    <source>
        <dbReference type="PROSITE" id="PS50883"/>
    </source>
</evidence>
<feature type="domain" description="EAL" evidence="3">
    <location>
        <begin position="557"/>
        <end position="808"/>
    </location>
</feature>
<sequence>MELPALHMQNNVEIWNQIFWLAQLDEQHLITSMNDLFKASVGDHADTMSGKPLELFFQPFSLKTKRIISWRSIWESIEQEGQWDGYVFYASPDNSRLTLFVTIKPYESESKTVYYFIAQDRTRQAAEFVEDLSKLRDLAFLKEAFDEASIIAITDNKGVITYVNDKFCKISKYDRSELIGRTHRIINSKHHPKHFFADMWNTIQQGKVWRGEVKNRAKDGSYYWMNTTIVPFVDEDRKPYQYVSIRSDITDRVKAETKLAEAMQHDFRRTIKSLQNCIYKVKRNELGEVVFTLSEGKIAEKLSITTEQVEGKTLREVWKADFEQVERYYEQAFAGTGSQFEMHYEGSYFFVSLSPVVNQGKVHEVVASMVEITERKKAEELIHYMAHYDALTNLPNRTLFTSKLKHAIARAEQEYYQIAVLFIDLDRFKTVNDTMGHSKGDELLRQVARRLQTSLPTHGYASRQGGDEFTLFLDYADRSQAAELALSIIDQLSAPFVLDEVEVYVTPSIGISMYPDDGLAIEQLLKCADAAMYHAKEGRKSNFCFFSEELHQKITNRLELERDLRRAVGQGELELWYQPKMNLSSSRLIGMEALLRWKHPVYGIIAPGQFIHIAEETNLITPIGEWVLKEACRQMKVWLEHGMEGLSVAVNISFRQFADHEFPELVAKALHEAGLPPQYLELEITESVAQNAMHAISALTKIKELGVGVSIDDFGTGYSSLSYLSQFPIDRLKIDQSFVRNLNASNQAIIRSILDIANHMNITVIAEGVETLEQVHFLQQHRCQEAQGYYYSKPLPAEQAFEYMVKHSGKT</sequence>
<name>A0A920CZ33_9BACL</name>
<dbReference type="InterPro" id="IPR043128">
    <property type="entry name" value="Rev_trsase/Diguanyl_cyclase"/>
</dbReference>
<dbReference type="SMART" id="SM00086">
    <property type="entry name" value="PAC"/>
    <property type="match status" value="3"/>
</dbReference>
<dbReference type="PROSITE" id="PS50112">
    <property type="entry name" value="PAS"/>
    <property type="match status" value="1"/>
</dbReference>
<dbReference type="PANTHER" id="PTHR44757">
    <property type="entry name" value="DIGUANYLATE CYCLASE DGCP"/>
    <property type="match status" value="1"/>
</dbReference>
<dbReference type="PROSITE" id="PS50113">
    <property type="entry name" value="PAC"/>
    <property type="match status" value="1"/>
</dbReference>
<dbReference type="Pfam" id="PF00563">
    <property type="entry name" value="EAL"/>
    <property type="match status" value="1"/>
</dbReference>
<dbReference type="CDD" id="cd01949">
    <property type="entry name" value="GGDEF"/>
    <property type="match status" value="1"/>
</dbReference>
<evidence type="ECO:0000313" key="5">
    <source>
        <dbReference type="EMBL" id="GIP18020.1"/>
    </source>
</evidence>
<keyword evidence="6" id="KW-1185">Reference proteome</keyword>
<evidence type="ECO:0000259" key="1">
    <source>
        <dbReference type="PROSITE" id="PS50112"/>
    </source>
</evidence>
<dbReference type="InterPro" id="IPR001610">
    <property type="entry name" value="PAC"/>
</dbReference>
<dbReference type="InterPro" id="IPR000014">
    <property type="entry name" value="PAS"/>
</dbReference>
<dbReference type="SUPFAM" id="SSF141868">
    <property type="entry name" value="EAL domain-like"/>
    <property type="match status" value="1"/>
</dbReference>
<dbReference type="Gene3D" id="3.30.70.270">
    <property type="match status" value="1"/>
</dbReference>
<dbReference type="InterPro" id="IPR013656">
    <property type="entry name" value="PAS_4"/>
</dbReference>
<dbReference type="NCBIfam" id="TIGR00229">
    <property type="entry name" value="sensory_box"/>
    <property type="match status" value="2"/>
</dbReference>
<dbReference type="Proteomes" id="UP000683139">
    <property type="component" value="Unassembled WGS sequence"/>
</dbReference>
<gene>
    <name evidence="5" type="ORF">J40TS1_36620</name>
</gene>
<dbReference type="InterPro" id="IPR000700">
    <property type="entry name" value="PAS-assoc_C"/>
</dbReference>
<dbReference type="InterPro" id="IPR029787">
    <property type="entry name" value="Nucleotide_cyclase"/>
</dbReference>
<reference evidence="5" key="1">
    <citation type="submission" date="2021-03" db="EMBL/GenBank/DDBJ databases">
        <title>Antimicrobial resistance genes in bacteria isolated from Japanese honey, and their potential for conferring macrolide and lincosamide resistance in the American foulbrood pathogen Paenibacillus larvae.</title>
        <authorList>
            <person name="Okamoto M."/>
            <person name="Kumagai M."/>
            <person name="Kanamori H."/>
            <person name="Takamatsu D."/>
        </authorList>
    </citation>
    <scope>NUCLEOTIDE SEQUENCE</scope>
    <source>
        <strain evidence="5">J40TS1</strain>
    </source>
</reference>
<dbReference type="SUPFAM" id="SSF55785">
    <property type="entry name" value="PYP-like sensor domain (PAS domain)"/>
    <property type="match status" value="3"/>
</dbReference>
<protein>
    <recommendedName>
        <fullName evidence="7">Diguanylate cyclase</fullName>
    </recommendedName>
</protein>
<dbReference type="SUPFAM" id="SSF55073">
    <property type="entry name" value="Nucleotide cyclase"/>
    <property type="match status" value="1"/>
</dbReference>
<dbReference type="InterPro" id="IPR035965">
    <property type="entry name" value="PAS-like_dom_sf"/>
</dbReference>
<proteinExistence type="predicted"/>
<dbReference type="SMART" id="SM00267">
    <property type="entry name" value="GGDEF"/>
    <property type="match status" value="1"/>
</dbReference>
<evidence type="ECO:0000313" key="6">
    <source>
        <dbReference type="Proteomes" id="UP000683139"/>
    </source>
</evidence>
<dbReference type="CDD" id="cd01948">
    <property type="entry name" value="EAL"/>
    <property type="match status" value="1"/>
</dbReference>
<dbReference type="CDD" id="cd00130">
    <property type="entry name" value="PAS"/>
    <property type="match status" value="1"/>
</dbReference>
<dbReference type="PROSITE" id="PS50887">
    <property type="entry name" value="GGDEF"/>
    <property type="match status" value="1"/>
</dbReference>
<dbReference type="InterPro" id="IPR000160">
    <property type="entry name" value="GGDEF_dom"/>
</dbReference>
<dbReference type="NCBIfam" id="TIGR00254">
    <property type="entry name" value="GGDEF"/>
    <property type="match status" value="1"/>
</dbReference>
<evidence type="ECO:0000259" key="4">
    <source>
        <dbReference type="PROSITE" id="PS50887"/>
    </source>
</evidence>
<dbReference type="SMART" id="SM00052">
    <property type="entry name" value="EAL"/>
    <property type="match status" value="1"/>
</dbReference>
<dbReference type="InterPro" id="IPR001633">
    <property type="entry name" value="EAL_dom"/>
</dbReference>
<dbReference type="Pfam" id="PF08448">
    <property type="entry name" value="PAS_4"/>
    <property type="match status" value="1"/>
</dbReference>
<dbReference type="InterPro" id="IPR052155">
    <property type="entry name" value="Biofilm_reg_signaling"/>
</dbReference>
<dbReference type="Gene3D" id="3.20.20.450">
    <property type="entry name" value="EAL domain"/>
    <property type="match status" value="1"/>
</dbReference>
<dbReference type="InterPro" id="IPR035919">
    <property type="entry name" value="EAL_sf"/>
</dbReference>
<dbReference type="PANTHER" id="PTHR44757:SF2">
    <property type="entry name" value="BIOFILM ARCHITECTURE MAINTENANCE PROTEIN MBAA"/>
    <property type="match status" value="1"/>
</dbReference>
<feature type="domain" description="GGDEF" evidence="4">
    <location>
        <begin position="416"/>
        <end position="548"/>
    </location>
</feature>
<dbReference type="AlphaFoldDB" id="A0A920CZ33"/>